<dbReference type="Pfam" id="PF01761">
    <property type="entry name" value="DHQ_synthase"/>
    <property type="match status" value="1"/>
</dbReference>
<gene>
    <name evidence="6" type="ORF">FJZ00_13845</name>
</gene>
<dbReference type="InterPro" id="IPR050071">
    <property type="entry name" value="Dehydroquinate_synthase"/>
</dbReference>
<keyword evidence="2" id="KW-0520">NAD</keyword>
<dbReference type="InterPro" id="IPR031322">
    <property type="entry name" value="Shikimate/glucono_kinase"/>
</dbReference>
<proteinExistence type="inferred from homology"/>
<dbReference type="Gene3D" id="3.40.50.300">
    <property type="entry name" value="P-loop containing nucleotide triphosphate hydrolases"/>
    <property type="match status" value="1"/>
</dbReference>
<feature type="domain" description="3-dehydroquinate synthase N-terminal" evidence="5">
    <location>
        <begin position="237"/>
        <end position="309"/>
    </location>
</feature>
<evidence type="ECO:0000256" key="4">
    <source>
        <dbReference type="ARBA" id="ARBA00023239"/>
    </source>
</evidence>
<evidence type="ECO:0000313" key="6">
    <source>
        <dbReference type="EMBL" id="MBM3276232.1"/>
    </source>
</evidence>
<protein>
    <submittedName>
        <fullName evidence="6">Iron-containing alcohol dehydrogenase</fullName>
    </submittedName>
</protein>
<dbReference type="PANTHER" id="PTHR43622">
    <property type="entry name" value="3-DEHYDROQUINATE SYNTHASE"/>
    <property type="match status" value="1"/>
</dbReference>
<dbReference type="PRINTS" id="PR01100">
    <property type="entry name" value="SHIKIMTKNASE"/>
</dbReference>
<dbReference type="EMBL" id="VGJX01000926">
    <property type="protein sequence ID" value="MBM3276232.1"/>
    <property type="molecule type" value="Genomic_DNA"/>
</dbReference>
<feature type="non-terminal residue" evidence="6">
    <location>
        <position position="309"/>
    </location>
</feature>
<dbReference type="InterPro" id="IPR030960">
    <property type="entry name" value="DHQS/DOIS_N"/>
</dbReference>
<evidence type="ECO:0000259" key="5">
    <source>
        <dbReference type="Pfam" id="PF01761"/>
    </source>
</evidence>
<dbReference type="HAMAP" id="MF_00109">
    <property type="entry name" value="Shikimate_kinase"/>
    <property type="match status" value="1"/>
</dbReference>
<evidence type="ECO:0000256" key="1">
    <source>
        <dbReference type="ARBA" id="ARBA00022605"/>
    </source>
</evidence>
<dbReference type="AlphaFoldDB" id="A0A937X7M3"/>
<accession>A0A937X7M3</accession>
<sequence>MIAPRNLVLAGFMGTGKTAVGRELARQLGWGFVDVDDEIVRRTGVEIAGYFDRFGEAAFRQQETAVLANLARGASRMVVAAGGGAAMSTENRGFLHRIGPVICLEAPLNILWNRVAQTDRPLARDRNAFAALLERRKAVYRELPYHVSTRSGSPPAIAQAIAARYAAAPKTVRVPLGDRSYDVLVEPGCLHELGARLAGKLRAGRCLVISQGPIWRRFGEAVEATLREAGWQATVALVPPGEGAKSLSQAMRLYDRMAAARLERGHPVIALGGGVVGDLGGFVAATYLRGVPFVQVPTTLLAQIDSAVG</sequence>
<reference evidence="6 7" key="1">
    <citation type="submission" date="2019-03" db="EMBL/GenBank/DDBJ databases">
        <title>Lake Tanganyika Metagenome-Assembled Genomes (MAGs).</title>
        <authorList>
            <person name="Tran P."/>
        </authorList>
    </citation>
    <scope>NUCLEOTIDE SEQUENCE [LARGE SCALE GENOMIC DNA]</scope>
    <source>
        <strain evidence="6">K_DeepCast_65m_m2_236</strain>
    </source>
</reference>
<dbReference type="Pfam" id="PF01202">
    <property type="entry name" value="SKI"/>
    <property type="match status" value="1"/>
</dbReference>
<comment type="caution">
    <text evidence="6">The sequence shown here is derived from an EMBL/GenBank/DDBJ whole genome shotgun (WGS) entry which is preliminary data.</text>
</comment>
<dbReference type="SUPFAM" id="SSF52540">
    <property type="entry name" value="P-loop containing nucleoside triphosphate hydrolases"/>
    <property type="match status" value="1"/>
</dbReference>
<keyword evidence="1" id="KW-0028">Amino-acid biosynthesis</keyword>
<evidence type="ECO:0000313" key="7">
    <source>
        <dbReference type="Proteomes" id="UP000703893"/>
    </source>
</evidence>
<keyword evidence="4" id="KW-0456">Lyase</keyword>
<dbReference type="GO" id="GO:0008652">
    <property type="term" value="P:amino acid biosynthetic process"/>
    <property type="evidence" value="ECO:0007669"/>
    <property type="project" value="UniProtKB-KW"/>
</dbReference>
<dbReference type="InterPro" id="IPR000623">
    <property type="entry name" value="Shikimate_kinase/TSH1"/>
</dbReference>
<dbReference type="CDD" id="cd00464">
    <property type="entry name" value="SK"/>
    <property type="match status" value="1"/>
</dbReference>
<evidence type="ECO:0000256" key="3">
    <source>
        <dbReference type="ARBA" id="ARBA00023141"/>
    </source>
</evidence>
<dbReference type="Gene3D" id="3.40.50.1970">
    <property type="match status" value="1"/>
</dbReference>
<dbReference type="GO" id="GO:0003856">
    <property type="term" value="F:3-dehydroquinate synthase activity"/>
    <property type="evidence" value="ECO:0007669"/>
    <property type="project" value="TreeGrafter"/>
</dbReference>
<dbReference type="PANTHER" id="PTHR43622:SF7">
    <property type="entry name" value="3-DEHYDROQUINATE SYNTHASE, CHLOROPLASTIC"/>
    <property type="match status" value="1"/>
</dbReference>
<dbReference type="InterPro" id="IPR027417">
    <property type="entry name" value="P-loop_NTPase"/>
</dbReference>
<keyword evidence="3" id="KW-0057">Aromatic amino acid biosynthesis</keyword>
<name>A0A937X7M3_9BACT</name>
<organism evidence="6 7">
    <name type="scientific">Candidatus Tanganyikabacteria bacterium</name>
    <dbReference type="NCBI Taxonomy" id="2961651"/>
    <lineage>
        <taxon>Bacteria</taxon>
        <taxon>Bacillati</taxon>
        <taxon>Candidatus Sericytochromatia</taxon>
        <taxon>Candidatus Tanganyikabacteria</taxon>
    </lineage>
</organism>
<dbReference type="GO" id="GO:0009073">
    <property type="term" value="P:aromatic amino acid family biosynthetic process"/>
    <property type="evidence" value="ECO:0007669"/>
    <property type="project" value="UniProtKB-KW"/>
</dbReference>
<dbReference type="SUPFAM" id="SSF56796">
    <property type="entry name" value="Dehydroquinate synthase-like"/>
    <property type="match status" value="1"/>
</dbReference>
<evidence type="ECO:0000256" key="2">
    <source>
        <dbReference type="ARBA" id="ARBA00023027"/>
    </source>
</evidence>
<dbReference type="Proteomes" id="UP000703893">
    <property type="component" value="Unassembled WGS sequence"/>
</dbReference>